<dbReference type="EMBL" id="JAPFFF010000006">
    <property type="protein sequence ID" value="KAK8888442.1"/>
    <property type="molecule type" value="Genomic_DNA"/>
</dbReference>
<proteinExistence type="predicted"/>
<dbReference type="PANTHER" id="PTHR23339">
    <property type="entry name" value="TYROSINE SPECIFIC PROTEIN PHOSPHATASE AND DUAL SPECIFICITY PROTEIN PHOSPHATASE"/>
    <property type="match status" value="1"/>
</dbReference>
<protein>
    <recommendedName>
        <fullName evidence="1">Dual specificity/tyrosine protein phosphatase N-terminal domain-containing protein</fullName>
    </recommendedName>
</protein>
<feature type="domain" description="Dual specificity/tyrosine protein phosphatase N-terminal" evidence="1">
    <location>
        <begin position="12"/>
        <end position="121"/>
    </location>
</feature>
<dbReference type="InterPro" id="IPR029260">
    <property type="entry name" value="DSPn"/>
</dbReference>
<evidence type="ECO:0000313" key="3">
    <source>
        <dbReference type="Proteomes" id="UP001470230"/>
    </source>
</evidence>
<reference evidence="2 3" key="1">
    <citation type="submission" date="2024-04" db="EMBL/GenBank/DDBJ databases">
        <title>Tritrichomonas musculus Genome.</title>
        <authorList>
            <person name="Alves-Ferreira E."/>
            <person name="Grigg M."/>
            <person name="Lorenzi H."/>
            <person name="Galac M."/>
        </authorList>
    </citation>
    <scope>NUCLEOTIDE SEQUENCE [LARGE SCALE GENOMIC DNA]</scope>
    <source>
        <strain evidence="2 3">EAF2021</strain>
    </source>
</reference>
<name>A0ABR2KBE8_9EUKA</name>
<gene>
    <name evidence="2" type="ORF">M9Y10_039519</name>
</gene>
<accession>A0ABR2KBE8</accession>
<comment type="caution">
    <text evidence="2">The sequence shown here is derived from an EMBL/GenBank/DDBJ whole genome shotgun (WGS) entry which is preliminary data.</text>
</comment>
<dbReference type="InterPro" id="IPR050561">
    <property type="entry name" value="PTP"/>
</dbReference>
<dbReference type="Gene3D" id="3.90.190.10">
    <property type="entry name" value="Protein tyrosine phosphatase superfamily"/>
    <property type="match status" value="2"/>
</dbReference>
<dbReference type="InterPro" id="IPR029021">
    <property type="entry name" value="Prot-tyrosine_phosphatase-like"/>
</dbReference>
<dbReference type="SUPFAM" id="SSF52799">
    <property type="entry name" value="(Phosphotyrosine protein) phosphatases II"/>
    <property type="match status" value="2"/>
</dbReference>
<evidence type="ECO:0000313" key="2">
    <source>
        <dbReference type="EMBL" id="KAK8888442.1"/>
    </source>
</evidence>
<sequence>MSLVKPESGTTIIPSKLFLHCFHKKPADTISDHYFMFDDIITLKFEPISRENGPPNLPQISSFIKILKDKLTKINKQIHICCSLGSESRVNCIFLLCLFLLLEREFVDSLILPQTNKARPSKYTRSKPRKVLDYDHPLTIFDGIYPPIEEYQDATASPFMLSITDALSGILKAIDHGWFDVHNFDADTYNFYLAPENGFMTWVVPKRLLVLAAPGIADSPLLFDMLPLFRKWHIRTVVSFSMEARGFEDLARVGINRVTLECASDTLPSMSEVMKFIELCDDGGAVALCSLNGLGRGPMFAAIWLVHSFGFKPKEAIGWVRSVRQGAIYGVQNDFIVRMDRSFHPQVAQSTVLERALQPLPQKRRRVMNKFKGTPKLRTLKLTYL</sequence>
<dbReference type="Proteomes" id="UP001470230">
    <property type="component" value="Unassembled WGS sequence"/>
</dbReference>
<evidence type="ECO:0000259" key="1">
    <source>
        <dbReference type="Pfam" id="PF14671"/>
    </source>
</evidence>
<organism evidence="2 3">
    <name type="scientific">Tritrichomonas musculus</name>
    <dbReference type="NCBI Taxonomy" id="1915356"/>
    <lineage>
        <taxon>Eukaryota</taxon>
        <taxon>Metamonada</taxon>
        <taxon>Parabasalia</taxon>
        <taxon>Tritrichomonadida</taxon>
        <taxon>Tritrichomonadidae</taxon>
        <taxon>Tritrichomonas</taxon>
    </lineage>
</organism>
<keyword evidence="3" id="KW-1185">Reference proteome</keyword>
<dbReference type="Pfam" id="PF14671">
    <property type="entry name" value="DSPn"/>
    <property type="match status" value="1"/>
</dbReference>